<comment type="caution">
    <text evidence="1">The sequence shown here is derived from an EMBL/GenBank/DDBJ whole genome shotgun (WGS) entry which is preliminary data.</text>
</comment>
<gene>
    <name evidence="1" type="ORF">EM932_07255</name>
</gene>
<dbReference type="Proteomes" id="UP000307602">
    <property type="component" value="Unassembled WGS sequence"/>
</dbReference>
<proteinExistence type="predicted"/>
<accession>A0A4V3P4X7</accession>
<evidence type="ECO:0000313" key="2">
    <source>
        <dbReference type="Proteomes" id="UP000307602"/>
    </source>
</evidence>
<dbReference type="EMBL" id="SRSO01000008">
    <property type="protein sequence ID" value="TGV03104.1"/>
    <property type="molecule type" value="Genomic_DNA"/>
</dbReference>
<evidence type="ECO:0000313" key="1">
    <source>
        <dbReference type="EMBL" id="TGV03104.1"/>
    </source>
</evidence>
<sequence length="79" mass="8745">MKKLNLKKLKLNADNLLQRDQLKSVFGGYGDGTCTRYVAKCYIPGESWIGSTNDQSVVQDMLTHCNNSGGTMDLQINTC</sequence>
<organism evidence="1 2">
    <name type="scientific">Flavivirga rizhaonensis</name>
    <dbReference type="NCBI Taxonomy" id="2559571"/>
    <lineage>
        <taxon>Bacteria</taxon>
        <taxon>Pseudomonadati</taxon>
        <taxon>Bacteroidota</taxon>
        <taxon>Flavobacteriia</taxon>
        <taxon>Flavobacteriales</taxon>
        <taxon>Flavobacteriaceae</taxon>
        <taxon>Flavivirga</taxon>
    </lineage>
</organism>
<reference evidence="1 2" key="1">
    <citation type="submission" date="2019-04" db="EMBL/GenBank/DDBJ databases">
        <authorList>
            <person name="Liu A."/>
        </authorList>
    </citation>
    <scope>NUCLEOTIDE SEQUENCE [LARGE SCALE GENOMIC DNA]</scope>
    <source>
        <strain evidence="1 2">RZ03</strain>
    </source>
</reference>
<protein>
    <submittedName>
        <fullName evidence="1">Uncharacterized protein</fullName>
    </submittedName>
</protein>
<name>A0A4V3P4X7_9FLAO</name>
<keyword evidence="2" id="KW-1185">Reference proteome</keyword>
<dbReference type="AlphaFoldDB" id="A0A4V3P4X7"/>
<dbReference type="RefSeq" id="WP_135876522.1">
    <property type="nucleotide sequence ID" value="NZ_SRSO01000008.1"/>
</dbReference>